<dbReference type="SUPFAM" id="SSF56796">
    <property type="entry name" value="Dehydroquinate synthase-like"/>
    <property type="match status" value="1"/>
</dbReference>
<accession>A0ABD3NTI2</accession>
<organism evidence="18 19">
    <name type="scientific">Stephanodiscus triporus</name>
    <dbReference type="NCBI Taxonomy" id="2934178"/>
    <lineage>
        <taxon>Eukaryota</taxon>
        <taxon>Sar</taxon>
        <taxon>Stramenopiles</taxon>
        <taxon>Ochrophyta</taxon>
        <taxon>Bacillariophyta</taxon>
        <taxon>Coscinodiscophyceae</taxon>
        <taxon>Thalassiosirophycidae</taxon>
        <taxon>Stephanodiscales</taxon>
        <taxon>Stephanodiscaceae</taxon>
        <taxon>Stephanodiscus</taxon>
    </lineage>
</organism>
<evidence type="ECO:0000259" key="16">
    <source>
        <dbReference type="Pfam" id="PF01761"/>
    </source>
</evidence>
<evidence type="ECO:0000256" key="2">
    <source>
        <dbReference type="ARBA" id="ARBA00001911"/>
    </source>
</evidence>
<dbReference type="Pfam" id="PF01761">
    <property type="entry name" value="DHQ_synthase"/>
    <property type="match status" value="1"/>
</dbReference>
<keyword evidence="7" id="KW-0028">Amino-acid biosynthesis</keyword>
<evidence type="ECO:0000256" key="1">
    <source>
        <dbReference type="ARBA" id="ARBA00001393"/>
    </source>
</evidence>
<keyword evidence="15" id="KW-0472">Membrane</keyword>
<comment type="similarity">
    <text evidence="5">Belongs to the sugar phosphate cyclases superfamily. Dehydroquinate synthase family.</text>
</comment>
<dbReference type="FunFam" id="3.40.50.1970:FF:000001">
    <property type="entry name" value="3-dehydroquinate synthase"/>
    <property type="match status" value="1"/>
</dbReference>
<evidence type="ECO:0000256" key="8">
    <source>
        <dbReference type="ARBA" id="ARBA00022723"/>
    </source>
</evidence>
<keyword evidence="8" id="KW-0479">Metal-binding</keyword>
<keyword evidence="19" id="KW-1185">Reference proteome</keyword>
<dbReference type="FunFam" id="1.20.1090.10:FF:000002">
    <property type="entry name" value="3-dehydroquinate synthase"/>
    <property type="match status" value="1"/>
</dbReference>
<comment type="subcellular location">
    <subcellularLocation>
        <location evidence="3">Plastid</location>
        <location evidence="3">Chloroplast</location>
    </subcellularLocation>
</comment>
<keyword evidence="10" id="KW-0057">Aromatic amino acid biosynthesis</keyword>
<feature type="region of interest" description="Disordered" evidence="14">
    <location>
        <begin position="103"/>
        <end position="174"/>
    </location>
</feature>
<reference evidence="18 19" key="1">
    <citation type="submission" date="2024-10" db="EMBL/GenBank/DDBJ databases">
        <title>Updated reference genomes for cyclostephanoid diatoms.</title>
        <authorList>
            <person name="Roberts W.R."/>
            <person name="Alverson A.J."/>
        </authorList>
    </citation>
    <scope>NUCLEOTIDE SEQUENCE [LARGE SCALE GENOMIC DNA]</scope>
    <source>
        <strain evidence="18 19">AJA276-08</strain>
    </source>
</reference>
<dbReference type="InterPro" id="IPR030960">
    <property type="entry name" value="DHQS/DOIS_N"/>
</dbReference>
<evidence type="ECO:0000256" key="15">
    <source>
        <dbReference type="SAM" id="Phobius"/>
    </source>
</evidence>
<comment type="catalytic activity">
    <reaction evidence="1">
        <text>7-phospho-2-dehydro-3-deoxy-D-arabino-heptonate = 3-dehydroquinate + phosphate</text>
        <dbReference type="Rhea" id="RHEA:21968"/>
        <dbReference type="ChEBI" id="CHEBI:32364"/>
        <dbReference type="ChEBI" id="CHEBI:43474"/>
        <dbReference type="ChEBI" id="CHEBI:58394"/>
        <dbReference type="EC" id="4.2.3.4"/>
    </reaction>
</comment>
<dbReference type="EC" id="4.2.3.4" evidence="6"/>
<evidence type="ECO:0000256" key="12">
    <source>
        <dbReference type="ARBA" id="ARBA00056090"/>
    </source>
</evidence>
<feature type="transmembrane region" description="Helical" evidence="15">
    <location>
        <begin position="84"/>
        <end position="104"/>
    </location>
</feature>
<comment type="pathway">
    <text evidence="4">Metabolic intermediate biosynthesis; chorismate biosynthesis; chorismate from D-erythrose 4-phosphate and phosphoenolpyruvate: step 2/7.</text>
</comment>
<evidence type="ECO:0000259" key="17">
    <source>
        <dbReference type="Pfam" id="PF24621"/>
    </source>
</evidence>
<dbReference type="Pfam" id="PF24621">
    <property type="entry name" value="DHQS_C"/>
    <property type="match status" value="1"/>
</dbReference>
<dbReference type="GO" id="GO:0009507">
    <property type="term" value="C:chloroplast"/>
    <property type="evidence" value="ECO:0007669"/>
    <property type="project" value="UniProtKB-SubCell"/>
</dbReference>
<feature type="compositionally biased region" description="Low complexity" evidence="14">
    <location>
        <begin position="160"/>
        <end position="174"/>
    </location>
</feature>
<dbReference type="Proteomes" id="UP001530315">
    <property type="component" value="Unassembled WGS sequence"/>
</dbReference>
<dbReference type="PANTHER" id="PTHR43622">
    <property type="entry name" value="3-DEHYDROQUINATE SYNTHASE"/>
    <property type="match status" value="1"/>
</dbReference>
<dbReference type="GO" id="GO:0009073">
    <property type="term" value="P:aromatic amino acid family biosynthetic process"/>
    <property type="evidence" value="ECO:0007669"/>
    <property type="project" value="UniProtKB-KW"/>
</dbReference>
<evidence type="ECO:0000256" key="10">
    <source>
        <dbReference type="ARBA" id="ARBA00023141"/>
    </source>
</evidence>
<protein>
    <recommendedName>
        <fullName evidence="13">3-dehydroquinate synthase, chloroplastic</fullName>
        <ecNumber evidence="6">4.2.3.4</ecNumber>
    </recommendedName>
</protein>
<dbReference type="GO" id="GO:0003856">
    <property type="term" value="F:3-dehydroquinate synthase activity"/>
    <property type="evidence" value="ECO:0007669"/>
    <property type="project" value="UniProtKB-EC"/>
</dbReference>
<evidence type="ECO:0000256" key="14">
    <source>
        <dbReference type="SAM" id="MobiDB-lite"/>
    </source>
</evidence>
<evidence type="ECO:0000256" key="6">
    <source>
        <dbReference type="ARBA" id="ARBA00013031"/>
    </source>
</evidence>
<evidence type="ECO:0000256" key="11">
    <source>
        <dbReference type="ARBA" id="ARBA00023239"/>
    </source>
</evidence>
<evidence type="ECO:0000256" key="13">
    <source>
        <dbReference type="ARBA" id="ARBA00068623"/>
    </source>
</evidence>
<evidence type="ECO:0000256" key="3">
    <source>
        <dbReference type="ARBA" id="ARBA00004229"/>
    </source>
</evidence>
<dbReference type="EMBL" id="JALLAZ020001184">
    <property type="protein sequence ID" value="KAL3779098.1"/>
    <property type="molecule type" value="Genomic_DNA"/>
</dbReference>
<dbReference type="PANTHER" id="PTHR43622:SF7">
    <property type="entry name" value="3-DEHYDROQUINATE SYNTHASE, CHLOROPLASTIC"/>
    <property type="match status" value="1"/>
</dbReference>
<dbReference type="InterPro" id="IPR056179">
    <property type="entry name" value="DHQS_C"/>
</dbReference>
<keyword evidence="9" id="KW-0520">NAD</keyword>
<dbReference type="Gene3D" id="3.40.50.1970">
    <property type="match status" value="1"/>
</dbReference>
<dbReference type="GO" id="GO:0008652">
    <property type="term" value="P:amino acid biosynthetic process"/>
    <property type="evidence" value="ECO:0007669"/>
    <property type="project" value="UniProtKB-KW"/>
</dbReference>
<evidence type="ECO:0000313" key="18">
    <source>
        <dbReference type="EMBL" id="KAL3779098.1"/>
    </source>
</evidence>
<dbReference type="InterPro" id="IPR050071">
    <property type="entry name" value="Dehydroquinate_synthase"/>
</dbReference>
<feature type="domain" description="3-dehydroquinate synthase N-terminal" evidence="16">
    <location>
        <begin position="266"/>
        <end position="378"/>
    </location>
</feature>
<dbReference type="GO" id="GO:0046872">
    <property type="term" value="F:metal ion binding"/>
    <property type="evidence" value="ECO:0007669"/>
    <property type="project" value="UniProtKB-KW"/>
</dbReference>
<dbReference type="GO" id="GO:0009423">
    <property type="term" value="P:chorismate biosynthetic process"/>
    <property type="evidence" value="ECO:0007669"/>
    <property type="project" value="UniProtKB-ARBA"/>
</dbReference>
<dbReference type="NCBIfam" id="TIGR01357">
    <property type="entry name" value="aroB"/>
    <property type="match status" value="1"/>
</dbReference>
<feature type="domain" description="3-dehydroquinate synthase C-terminal" evidence="17">
    <location>
        <begin position="380"/>
        <end position="526"/>
    </location>
</feature>
<keyword evidence="11" id="KW-0456">Lyase</keyword>
<evidence type="ECO:0000256" key="9">
    <source>
        <dbReference type="ARBA" id="ARBA00023027"/>
    </source>
</evidence>
<sequence>MGVIALWGLTHTHPLPPNNHKKRKIQNRKSSETPQQALPRPTTPPPSRPPRPHIHGLRYIIDLPANHRRPPPPAGLPTMTMMTFLLLLVVLLSSAAVVVVPFSLGSSSPSSSPSSSSSLPPPRRRWIPPTRRTSRPAAAEPRSTIATTTTTTAPSILRASSSSSSSSTTTTTTTAGGRYDVVRVDLEDGRDYPIYVGSGYDERESGRILRSHVSAKGARVLLVTNDRIAPMYLEKYRRLLSSPSSSSVEGKGGGGIGERTIRVDTLILPDGEENKNLDILTSILDRALELGLDRGCTFVALGGGVIGDMVGFASAIYQRGVDFIQIPTTVMAMVDSSVGGKTGVNHPLGKNMIGSFHQPNCVFVDLDVLDTLPDRELRSGLSEVIKYGLIRDAPFFDWLDANLAALLDRDTDATRYAVRRSCENKAEVVKADEREAGMRATLNLGHTFGHAIENGSGYGTWLHGEAVSIGTAMAATMSEKMGWIDGGLRGRIYNVLERAGLPVRLPVDSPMKVETFEKLMSLDKKVADGRLRLILLKGELGSCVFTGEFDTAALRETIEEFVKEIDDQRVLEK</sequence>
<evidence type="ECO:0000256" key="5">
    <source>
        <dbReference type="ARBA" id="ARBA00005412"/>
    </source>
</evidence>
<keyword evidence="15" id="KW-0812">Transmembrane</keyword>
<comment type="cofactor">
    <cofactor evidence="2">
        <name>NAD(+)</name>
        <dbReference type="ChEBI" id="CHEBI:57540"/>
    </cofactor>
</comment>
<keyword evidence="15" id="KW-1133">Transmembrane helix</keyword>
<comment type="function">
    <text evidence="12">Catalyzes the second step in the shikimate pathway.</text>
</comment>
<evidence type="ECO:0000313" key="19">
    <source>
        <dbReference type="Proteomes" id="UP001530315"/>
    </source>
</evidence>
<name>A0ABD3NTI2_9STRA</name>
<dbReference type="AlphaFoldDB" id="A0ABD3NTI2"/>
<feature type="region of interest" description="Disordered" evidence="14">
    <location>
        <begin position="7"/>
        <end position="54"/>
    </location>
</feature>
<comment type="caution">
    <text evidence="18">The sequence shown here is derived from an EMBL/GenBank/DDBJ whole genome shotgun (WGS) entry which is preliminary data.</text>
</comment>
<dbReference type="CDD" id="cd08195">
    <property type="entry name" value="DHQS"/>
    <property type="match status" value="1"/>
</dbReference>
<feature type="compositionally biased region" description="Low complexity" evidence="14">
    <location>
        <begin position="144"/>
        <end position="153"/>
    </location>
</feature>
<dbReference type="Gene3D" id="1.20.1090.10">
    <property type="entry name" value="Dehydroquinate synthase-like - alpha domain"/>
    <property type="match status" value="1"/>
</dbReference>
<dbReference type="HAMAP" id="MF_00110">
    <property type="entry name" value="DHQ_synthase"/>
    <property type="match status" value="1"/>
</dbReference>
<evidence type="ECO:0000256" key="7">
    <source>
        <dbReference type="ARBA" id="ARBA00022605"/>
    </source>
</evidence>
<proteinExistence type="inferred from homology"/>
<dbReference type="InterPro" id="IPR016037">
    <property type="entry name" value="DHQ_synth_AroB"/>
</dbReference>
<gene>
    <name evidence="18" type="ORF">ACHAW5_002344</name>
</gene>
<feature type="compositionally biased region" description="Low complexity" evidence="14">
    <location>
        <begin position="103"/>
        <end position="118"/>
    </location>
</feature>
<evidence type="ECO:0000256" key="4">
    <source>
        <dbReference type="ARBA" id="ARBA00004661"/>
    </source>
</evidence>